<name>A0A8B8CPV5_CRAVI</name>
<keyword evidence="2" id="KW-0472">Membrane</keyword>
<proteinExistence type="predicted"/>
<feature type="chain" id="PRO_5034494237" evidence="3">
    <location>
        <begin position="21"/>
        <end position="405"/>
    </location>
</feature>
<dbReference type="KEGG" id="cvn:111121026"/>
<dbReference type="GeneID" id="111121026"/>
<evidence type="ECO:0000313" key="4">
    <source>
        <dbReference type="Proteomes" id="UP000694844"/>
    </source>
</evidence>
<keyword evidence="4" id="KW-1185">Reference proteome</keyword>
<evidence type="ECO:0000256" key="2">
    <source>
        <dbReference type="SAM" id="Phobius"/>
    </source>
</evidence>
<feature type="region of interest" description="Disordered" evidence="1">
    <location>
        <begin position="242"/>
        <end position="263"/>
    </location>
</feature>
<dbReference type="AlphaFoldDB" id="A0A8B8CPV5"/>
<accession>A0A8B8CPV5</accession>
<keyword evidence="3" id="KW-0732">Signal</keyword>
<feature type="compositionally biased region" description="Polar residues" evidence="1">
    <location>
        <begin position="71"/>
        <end position="92"/>
    </location>
</feature>
<evidence type="ECO:0000256" key="1">
    <source>
        <dbReference type="SAM" id="MobiDB-lite"/>
    </source>
</evidence>
<gene>
    <name evidence="5" type="primary">LOC111121026</name>
</gene>
<protein>
    <submittedName>
        <fullName evidence="5">Uncharacterized protein LOC111121026</fullName>
    </submittedName>
</protein>
<feature type="transmembrane region" description="Helical" evidence="2">
    <location>
        <begin position="347"/>
        <end position="365"/>
    </location>
</feature>
<sequence>MAPFTTLVFCLYFLFEPCHPTTSVVSKDVEENTKKENISSREIIKKPKTMELLQQNKSQKTAVSMLKTSDHPSQSLMSGNGSTPSSIPKSDTQNKFETISVKNIVHKKEVLVPNLLKPSASKSNMTGISVSQKIKELMTIPSNVKETEVKTNMTGTEDLSNEKEAELKPVTVSPLSPDFKKAEYKAETGAPVLQNEKKSVLNLQSAIIKQNKKTVSNEDGMSRVMMIDPDDKTAEEDLFLDESQKLSSKDDQPQSRDDYEHEEDNWYRDTDIMEIKDDSKEDTDGWDFWNDHHEIVTDRDVNVADKFGDFWDEESYAHGPYLKEAIITASSAQEKQKIRQEMKLMGFYSWVLIILVSMLVLSLIYKQKNVFKPYWLYQRRSEDRRLSSEDQLPEERKGLVHHAYA</sequence>
<evidence type="ECO:0000313" key="5">
    <source>
        <dbReference type="RefSeq" id="XP_022317825.1"/>
    </source>
</evidence>
<keyword evidence="2" id="KW-0812">Transmembrane</keyword>
<evidence type="ECO:0000256" key="3">
    <source>
        <dbReference type="SAM" id="SignalP"/>
    </source>
</evidence>
<feature type="region of interest" description="Disordered" evidence="1">
    <location>
        <begin position="56"/>
        <end position="92"/>
    </location>
</feature>
<dbReference type="RefSeq" id="XP_022317825.1">
    <property type="nucleotide sequence ID" value="XM_022462117.1"/>
</dbReference>
<feature type="signal peptide" evidence="3">
    <location>
        <begin position="1"/>
        <end position="20"/>
    </location>
</feature>
<organism evidence="4 5">
    <name type="scientific">Crassostrea virginica</name>
    <name type="common">Eastern oyster</name>
    <dbReference type="NCBI Taxonomy" id="6565"/>
    <lineage>
        <taxon>Eukaryota</taxon>
        <taxon>Metazoa</taxon>
        <taxon>Spiralia</taxon>
        <taxon>Lophotrochozoa</taxon>
        <taxon>Mollusca</taxon>
        <taxon>Bivalvia</taxon>
        <taxon>Autobranchia</taxon>
        <taxon>Pteriomorphia</taxon>
        <taxon>Ostreida</taxon>
        <taxon>Ostreoidea</taxon>
        <taxon>Ostreidae</taxon>
        <taxon>Crassostrea</taxon>
    </lineage>
</organism>
<keyword evidence="2" id="KW-1133">Transmembrane helix</keyword>
<dbReference type="OrthoDB" id="445594at2759"/>
<reference evidence="5" key="1">
    <citation type="submission" date="2025-08" db="UniProtKB">
        <authorList>
            <consortium name="RefSeq"/>
        </authorList>
    </citation>
    <scope>IDENTIFICATION</scope>
    <source>
        <tissue evidence="5">Whole sample</tissue>
    </source>
</reference>
<dbReference type="Proteomes" id="UP000694844">
    <property type="component" value="Chromosome 2"/>
</dbReference>